<dbReference type="AlphaFoldDB" id="A0A8D2CNK7"/>
<reference evidence="1" key="1">
    <citation type="submission" date="2025-08" db="UniProtKB">
        <authorList>
            <consortium name="Ensembl"/>
        </authorList>
    </citation>
    <scope>IDENTIFICATION</scope>
</reference>
<reference evidence="1" key="2">
    <citation type="submission" date="2025-09" db="UniProtKB">
        <authorList>
            <consortium name="Ensembl"/>
        </authorList>
    </citation>
    <scope>IDENTIFICATION</scope>
</reference>
<keyword evidence="2" id="KW-1185">Reference proteome</keyword>
<accession>A0A8D2CNK7</accession>
<evidence type="ECO:0000313" key="2">
    <source>
        <dbReference type="Proteomes" id="UP000694564"/>
    </source>
</evidence>
<evidence type="ECO:0000313" key="1">
    <source>
        <dbReference type="Ensembl" id="ENSSVLP00005008169.1"/>
    </source>
</evidence>
<name>A0A8D2CNK7_SCIVU</name>
<sequence>LERIFRTTLWEEAKATILQEIKGLDRLSANFPSCGWAIIKGRSMMTWAEMEMIRKCLLTL</sequence>
<dbReference type="Proteomes" id="UP000694564">
    <property type="component" value="Chromosome 7"/>
</dbReference>
<protein>
    <submittedName>
        <fullName evidence="1">Uncharacterized protein</fullName>
    </submittedName>
</protein>
<dbReference type="Ensembl" id="ENSSVLT00005009086.1">
    <property type="protein sequence ID" value="ENSSVLP00005008169.1"/>
    <property type="gene ID" value="ENSSVLG00005006646.1"/>
</dbReference>
<organism evidence="1 2">
    <name type="scientific">Sciurus vulgaris</name>
    <name type="common">Eurasian red squirrel</name>
    <dbReference type="NCBI Taxonomy" id="55149"/>
    <lineage>
        <taxon>Eukaryota</taxon>
        <taxon>Metazoa</taxon>
        <taxon>Chordata</taxon>
        <taxon>Craniata</taxon>
        <taxon>Vertebrata</taxon>
        <taxon>Euteleostomi</taxon>
        <taxon>Mammalia</taxon>
        <taxon>Eutheria</taxon>
        <taxon>Euarchontoglires</taxon>
        <taxon>Glires</taxon>
        <taxon>Rodentia</taxon>
        <taxon>Sciuromorpha</taxon>
        <taxon>Sciuridae</taxon>
        <taxon>Sciurinae</taxon>
        <taxon>Sciurini</taxon>
        <taxon>Sciurus</taxon>
    </lineage>
</organism>
<proteinExistence type="predicted"/>